<organism evidence="2">
    <name type="scientific">marine sediment metagenome</name>
    <dbReference type="NCBI Taxonomy" id="412755"/>
    <lineage>
        <taxon>unclassified sequences</taxon>
        <taxon>metagenomes</taxon>
        <taxon>ecological metagenomes</taxon>
    </lineage>
</organism>
<evidence type="ECO:0000313" key="2">
    <source>
        <dbReference type="EMBL" id="KKL90969.1"/>
    </source>
</evidence>
<name>A0A0F9FX23_9ZZZZ</name>
<sequence length="42" mass="5043">MKSNKENEEQRAKEFLECLGNGKPIHQCENESDEEEFDYTHR</sequence>
<protein>
    <submittedName>
        <fullName evidence="2">Uncharacterized protein</fullName>
    </submittedName>
</protein>
<comment type="caution">
    <text evidence="2">The sequence shown here is derived from an EMBL/GenBank/DDBJ whole genome shotgun (WGS) entry which is preliminary data.</text>
</comment>
<dbReference type="EMBL" id="LAZR01019862">
    <property type="protein sequence ID" value="KKL90969.1"/>
    <property type="molecule type" value="Genomic_DNA"/>
</dbReference>
<feature type="region of interest" description="Disordered" evidence="1">
    <location>
        <begin position="20"/>
        <end position="42"/>
    </location>
</feature>
<reference evidence="2" key="1">
    <citation type="journal article" date="2015" name="Nature">
        <title>Complex archaea that bridge the gap between prokaryotes and eukaryotes.</title>
        <authorList>
            <person name="Spang A."/>
            <person name="Saw J.H."/>
            <person name="Jorgensen S.L."/>
            <person name="Zaremba-Niedzwiedzka K."/>
            <person name="Martijn J."/>
            <person name="Lind A.E."/>
            <person name="van Eijk R."/>
            <person name="Schleper C."/>
            <person name="Guy L."/>
            <person name="Ettema T.J."/>
        </authorList>
    </citation>
    <scope>NUCLEOTIDE SEQUENCE</scope>
</reference>
<gene>
    <name evidence="2" type="ORF">LCGC14_1899350</name>
</gene>
<evidence type="ECO:0000256" key="1">
    <source>
        <dbReference type="SAM" id="MobiDB-lite"/>
    </source>
</evidence>
<accession>A0A0F9FX23</accession>
<feature type="compositionally biased region" description="Acidic residues" evidence="1">
    <location>
        <begin position="30"/>
        <end position="42"/>
    </location>
</feature>
<proteinExistence type="predicted"/>
<dbReference type="AlphaFoldDB" id="A0A0F9FX23"/>